<feature type="compositionally biased region" description="Basic residues" evidence="1">
    <location>
        <begin position="495"/>
        <end position="510"/>
    </location>
</feature>
<feature type="compositionally biased region" description="Basic and acidic residues" evidence="1">
    <location>
        <begin position="561"/>
        <end position="574"/>
    </location>
</feature>
<evidence type="ECO:0000256" key="1">
    <source>
        <dbReference type="SAM" id="MobiDB-lite"/>
    </source>
</evidence>
<comment type="caution">
    <text evidence="2">The sequence shown here is derived from an EMBL/GenBank/DDBJ whole genome shotgun (WGS) entry which is preliminary data.</text>
</comment>
<feature type="compositionally biased region" description="Basic and acidic residues" evidence="1">
    <location>
        <begin position="116"/>
        <end position="126"/>
    </location>
</feature>
<accession>A0A9W7DXP1</accession>
<feature type="compositionally biased region" description="Basic residues" evidence="1">
    <location>
        <begin position="535"/>
        <end position="545"/>
    </location>
</feature>
<feature type="region of interest" description="Disordered" evidence="1">
    <location>
        <begin position="494"/>
        <end position="581"/>
    </location>
</feature>
<sequence>MHVGPGEKGEVLTKGEARAWGRLRRGMGEEGEVMEEGMRIGGEEGGGIGEVIGREGGTEGTEGTEGDDETQTGRAEGNHMTLWKGAEEEEGEEGGEGEGEEEEGEEEEEDMLRMIGGDKPKIKEGENGADVGGTKEVEERKEEEFVPTMSWNGPKTMIPKRSSLQIHLLSKDVSIISSYLALECSFENLLPEDFSTDDQNPTFTTSLVNIKTGQTYGTRDNIRIMGSIDDMKLRTSHTDLREIWRGNIKGKRKKFYVVIPRETTDQMEKDNYTHCLEVEFAEDNVWDTEEAPKTETFRSQPFSINTNSVLINNSEELTKQIAEETFITASKSTINDNLLKSTLYPSDLRARSVEFEALVGLKTLDWEAEQDNMEEKKEPEMGPQRCKLKFGLIRADNYMPITIQPMIWYEERVSCATISETSYFTSASTARERSITIDVDIDSIRAANRWPFKVRLIATVSEENTKGRHSIKTPTPFISEPFFVAGYSDTDRVRVGTRKTSGKGNNKKRTPFISEPSSVSVAGHSGTERSGTRKSSGKGHNKKRTPFVSVPSSVSVAGHSGTERSSTRKSSGKDHNKKRTR</sequence>
<evidence type="ECO:0000313" key="3">
    <source>
        <dbReference type="Proteomes" id="UP001165082"/>
    </source>
</evidence>
<reference evidence="2" key="1">
    <citation type="submission" date="2022-07" db="EMBL/GenBank/DDBJ databases">
        <title>Genome analysis of Parmales, a sister group of diatoms, reveals the evolutionary specialization of diatoms from phago-mixotrophs to photoautotrophs.</title>
        <authorList>
            <person name="Ban H."/>
            <person name="Sato S."/>
            <person name="Yoshikawa S."/>
            <person name="Kazumasa Y."/>
            <person name="Nakamura Y."/>
            <person name="Ichinomiya M."/>
            <person name="Saitoh K."/>
            <person name="Sato N."/>
            <person name="Blanc-Mathieu R."/>
            <person name="Endo H."/>
            <person name="Kuwata A."/>
            <person name="Ogata H."/>
        </authorList>
    </citation>
    <scope>NUCLEOTIDE SEQUENCE</scope>
</reference>
<evidence type="ECO:0000313" key="2">
    <source>
        <dbReference type="EMBL" id="GMH58623.1"/>
    </source>
</evidence>
<dbReference type="EMBL" id="BRXZ01000964">
    <property type="protein sequence ID" value="GMH58623.1"/>
    <property type="molecule type" value="Genomic_DNA"/>
</dbReference>
<protein>
    <submittedName>
        <fullName evidence="2">Uncharacterized protein</fullName>
    </submittedName>
</protein>
<organism evidence="2 3">
    <name type="scientific">Triparma retinervis</name>
    <dbReference type="NCBI Taxonomy" id="2557542"/>
    <lineage>
        <taxon>Eukaryota</taxon>
        <taxon>Sar</taxon>
        <taxon>Stramenopiles</taxon>
        <taxon>Ochrophyta</taxon>
        <taxon>Bolidophyceae</taxon>
        <taxon>Parmales</taxon>
        <taxon>Triparmaceae</taxon>
        <taxon>Triparma</taxon>
    </lineage>
</organism>
<feature type="region of interest" description="Disordered" evidence="1">
    <location>
        <begin position="1"/>
        <end position="145"/>
    </location>
</feature>
<dbReference type="Proteomes" id="UP001165082">
    <property type="component" value="Unassembled WGS sequence"/>
</dbReference>
<feature type="compositionally biased region" description="Basic and acidic residues" evidence="1">
    <location>
        <begin position="133"/>
        <end position="144"/>
    </location>
</feature>
<dbReference type="AlphaFoldDB" id="A0A9W7DXP1"/>
<name>A0A9W7DXP1_9STRA</name>
<gene>
    <name evidence="2" type="ORF">TrRE_jg7796</name>
</gene>
<proteinExistence type="predicted"/>
<keyword evidence="3" id="KW-1185">Reference proteome</keyword>
<feature type="compositionally biased region" description="Basic and acidic residues" evidence="1">
    <location>
        <begin position="1"/>
        <end position="19"/>
    </location>
</feature>
<feature type="compositionally biased region" description="Acidic residues" evidence="1">
    <location>
        <begin position="87"/>
        <end position="110"/>
    </location>
</feature>